<dbReference type="InterPro" id="IPR050109">
    <property type="entry name" value="HTH-type_TetR-like_transc_reg"/>
</dbReference>
<comment type="caution">
    <text evidence="6">The sequence shown here is derived from an EMBL/GenBank/DDBJ whole genome shotgun (WGS) entry which is preliminary data.</text>
</comment>
<dbReference type="SUPFAM" id="SSF46689">
    <property type="entry name" value="Homeodomain-like"/>
    <property type="match status" value="1"/>
</dbReference>
<protein>
    <submittedName>
        <fullName evidence="6">TetR/AcrR family transcriptional regulator</fullName>
    </submittedName>
</protein>
<keyword evidence="7" id="KW-1185">Reference proteome</keyword>
<keyword evidence="2 4" id="KW-0238">DNA-binding</keyword>
<evidence type="ECO:0000313" key="6">
    <source>
        <dbReference type="EMBL" id="MFC6868541.1"/>
    </source>
</evidence>
<dbReference type="Gene3D" id="1.10.357.10">
    <property type="entry name" value="Tetracycline Repressor, domain 2"/>
    <property type="match status" value="1"/>
</dbReference>
<dbReference type="PROSITE" id="PS50977">
    <property type="entry name" value="HTH_TETR_2"/>
    <property type="match status" value="1"/>
</dbReference>
<dbReference type="EMBL" id="JBHSXX010000001">
    <property type="protein sequence ID" value="MFC6868541.1"/>
    <property type="molecule type" value="Genomic_DNA"/>
</dbReference>
<dbReference type="PANTHER" id="PTHR30055">
    <property type="entry name" value="HTH-TYPE TRANSCRIPTIONAL REGULATOR RUTR"/>
    <property type="match status" value="1"/>
</dbReference>
<dbReference type="InterPro" id="IPR036271">
    <property type="entry name" value="Tet_transcr_reg_TetR-rel_C_sf"/>
</dbReference>
<evidence type="ECO:0000256" key="1">
    <source>
        <dbReference type="ARBA" id="ARBA00023015"/>
    </source>
</evidence>
<reference evidence="7" key="1">
    <citation type="journal article" date="2019" name="Int. J. Syst. Evol. Microbiol.">
        <title>The Global Catalogue of Microorganisms (GCM) 10K type strain sequencing project: providing services to taxonomists for standard genome sequencing and annotation.</title>
        <authorList>
            <consortium name="The Broad Institute Genomics Platform"/>
            <consortium name="The Broad Institute Genome Sequencing Center for Infectious Disease"/>
            <person name="Wu L."/>
            <person name="Ma J."/>
        </authorList>
    </citation>
    <scope>NUCLEOTIDE SEQUENCE [LARGE SCALE GENOMIC DNA]</scope>
    <source>
        <strain evidence="7">KCTC 32255</strain>
    </source>
</reference>
<gene>
    <name evidence="6" type="ORF">ACFQGD_15475</name>
</gene>
<evidence type="ECO:0000259" key="5">
    <source>
        <dbReference type="PROSITE" id="PS50977"/>
    </source>
</evidence>
<proteinExistence type="predicted"/>
<feature type="domain" description="HTH tetR-type" evidence="5">
    <location>
        <begin position="14"/>
        <end position="74"/>
    </location>
</feature>
<dbReference type="PRINTS" id="PR00455">
    <property type="entry name" value="HTHTETR"/>
</dbReference>
<dbReference type="SUPFAM" id="SSF48498">
    <property type="entry name" value="Tetracyclin repressor-like, C-terminal domain"/>
    <property type="match status" value="1"/>
</dbReference>
<dbReference type="Proteomes" id="UP001596337">
    <property type="component" value="Unassembled WGS sequence"/>
</dbReference>
<name>A0ABW2BZP9_9PSEU</name>
<dbReference type="PANTHER" id="PTHR30055:SF234">
    <property type="entry name" value="HTH-TYPE TRANSCRIPTIONAL REGULATOR BETI"/>
    <property type="match status" value="1"/>
</dbReference>
<evidence type="ECO:0000256" key="4">
    <source>
        <dbReference type="PROSITE-ProRule" id="PRU00335"/>
    </source>
</evidence>
<dbReference type="InterPro" id="IPR001647">
    <property type="entry name" value="HTH_TetR"/>
</dbReference>
<accession>A0ABW2BZP9</accession>
<keyword evidence="1" id="KW-0805">Transcription regulation</keyword>
<evidence type="ECO:0000313" key="7">
    <source>
        <dbReference type="Proteomes" id="UP001596337"/>
    </source>
</evidence>
<sequence>MAKTIDDPRNARSKRTRDALLAATRSILETDGFEALTMSAVAERAGVTRRSVYLHFDSRSALVSALFGYIAEQEDLASSLAQVEHAPDAVSALRAWVRHLVSYHPRVMLVDRAIQRVERTDPDAARHRETVTEAQLARCRRLAAGLAAEGRLASPWTVDTATDMLWGLIATDLFERLLTGRSWSSSSLEEHLWALCQATFVTTE</sequence>
<dbReference type="Pfam" id="PF00440">
    <property type="entry name" value="TetR_N"/>
    <property type="match status" value="1"/>
</dbReference>
<organism evidence="6 7">
    <name type="scientific">Haloechinothrix salitolerans</name>
    <dbReference type="NCBI Taxonomy" id="926830"/>
    <lineage>
        <taxon>Bacteria</taxon>
        <taxon>Bacillati</taxon>
        <taxon>Actinomycetota</taxon>
        <taxon>Actinomycetes</taxon>
        <taxon>Pseudonocardiales</taxon>
        <taxon>Pseudonocardiaceae</taxon>
        <taxon>Haloechinothrix</taxon>
    </lineage>
</organism>
<evidence type="ECO:0000256" key="3">
    <source>
        <dbReference type="ARBA" id="ARBA00023163"/>
    </source>
</evidence>
<dbReference type="RefSeq" id="WP_345392587.1">
    <property type="nucleotide sequence ID" value="NZ_BAABLA010000011.1"/>
</dbReference>
<dbReference type="InterPro" id="IPR009057">
    <property type="entry name" value="Homeodomain-like_sf"/>
</dbReference>
<feature type="DNA-binding region" description="H-T-H motif" evidence="4">
    <location>
        <begin position="37"/>
        <end position="56"/>
    </location>
</feature>
<keyword evidence="3" id="KW-0804">Transcription</keyword>
<evidence type="ECO:0000256" key="2">
    <source>
        <dbReference type="ARBA" id="ARBA00023125"/>
    </source>
</evidence>